<dbReference type="Pfam" id="PF00734">
    <property type="entry name" value="CBM_1"/>
    <property type="match status" value="1"/>
</dbReference>
<dbReference type="GO" id="GO:0006508">
    <property type="term" value="P:proteolysis"/>
    <property type="evidence" value="ECO:0007669"/>
    <property type="project" value="InterPro"/>
</dbReference>
<dbReference type="InterPro" id="IPR000668">
    <property type="entry name" value="Peptidase_C1A_C"/>
</dbReference>
<sequence>MKTAILFTALSAASVIAAKQSVIALNDHERNILKQELDAWKTEFGQEAEARGLTPPTSNTESLTDTETDELQRFLDSKLGAELASLENPSAQFTHKNVFALLKSDEFARYVQVSFGNDTYAQAESVPERAEAVPAQVDWSSHKCNPPVPNQGQCGSCWAFSTLGATEFAHCLATDELLDLSEQQIVSCSTTSYGCQGGFPPKALDWIRGGVCTKQDWPYTAGVDGQTGSCNRSCQKQPLAIGQTLTTSGDAGLVAALASQPVTVVVEAGNDVWKYYQGGVITQCPGSHSDHAVVAIGYTSDSFKIKNSWGPNWGENGYIRLQRTTGANGMGMCNVVEAGSYSQLAVAPKPVPSSTPALTKPPTQAPVTKTPWTQAPLPTKASTLPPTQAPLPPTQAPGPAPGNAVNTYGQCGGKDYTGSKNCKPTDECHYFDEWYSQCLPKQA</sequence>
<evidence type="ECO:0000256" key="4">
    <source>
        <dbReference type="SAM" id="MobiDB-lite"/>
    </source>
</evidence>
<evidence type="ECO:0000256" key="3">
    <source>
        <dbReference type="ARBA" id="ARBA00023145"/>
    </source>
</evidence>
<dbReference type="SMART" id="SM00236">
    <property type="entry name" value="fCBD"/>
    <property type="match status" value="1"/>
</dbReference>
<keyword evidence="3" id="KW-0865">Zymogen</keyword>
<accession>A0A485LSY6</accession>
<dbReference type="CDD" id="cd02248">
    <property type="entry name" value="Peptidase_C1A"/>
    <property type="match status" value="1"/>
</dbReference>
<dbReference type="InterPro" id="IPR035971">
    <property type="entry name" value="CBD_sf"/>
</dbReference>
<evidence type="ECO:0000256" key="5">
    <source>
        <dbReference type="SAM" id="SignalP"/>
    </source>
</evidence>
<name>A0A485LSY6_9STRA</name>
<evidence type="ECO:0000313" key="9">
    <source>
        <dbReference type="Proteomes" id="UP000332933"/>
    </source>
</evidence>
<feature type="region of interest" description="Disordered" evidence="4">
    <location>
        <begin position="349"/>
        <end position="402"/>
    </location>
</feature>
<dbReference type="InterPro" id="IPR039417">
    <property type="entry name" value="Peptidase_C1A_papain-like"/>
</dbReference>
<dbReference type="PROSITE" id="PS00139">
    <property type="entry name" value="THIOL_PROTEASE_CYS"/>
    <property type="match status" value="1"/>
</dbReference>
<feature type="chain" id="PRO_5033437949" evidence="5">
    <location>
        <begin position="19"/>
        <end position="443"/>
    </location>
</feature>
<organism evidence="8 9">
    <name type="scientific">Aphanomyces stellatus</name>
    <dbReference type="NCBI Taxonomy" id="120398"/>
    <lineage>
        <taxon>Eukaryota</taxon>
        <taxon>Sar</taxon>
        <taxon>Stramenopiles</taxon>
        <taxon>Oomycota</taxon>
        <taxon>Saprolegniomycetes</taxon>
        <taxon>Saprolegniales</taxon>
        <taxon>Verrucalvaceae</taxon>
        <taxon>Aphanomyces</taxon>
    </lineage>
</organism>
<dbReference type="InterPro" id="IPR000169">
    <property type="entry name" value="Pept_cys_AS"/>
</dbReference>
<feature type="domain" description="CBM1" evidence="6">
    <location>
        <begin position="403"/>
        <end position="439"/>
    </location>
</feature>
<dbReference type="GO" id="GO:0030248">
    <property type="term" value="F:cellulose binding"/>
    <property type="evidence" value="ECO:0007669"/>
    <property type="project" value="InterPro"/>
</dbReference>
<evidence type="ECO:0000256" key="2">
    <source>
        <dbReference type="ARBA" id="ARBA00022729"/>
    </source>
</evidence>
<dbReference type="Pfam" id="PF00112">
    <property type="entry name" value="Peptidase_C1"/>
    <property type="match status" value="1"/>
</dbReference>
<dbReference type="SMART" id="SM00645">
    <property type="entry name" value="Pept_C1"/>
    <property type="match status" value="1"/>
</dbReference>
<dbReference type="OrthoDB" id="6275316at2759"/>
<dbReference type="PRINTS" id="PR00705">
    <property type="entry name" value="PAPAIN"/>
</dbReference>
<feature type="signal peptide" evidence="5">
    <location>
        <begin position="1"/>
        <end position="18"/>
    </location>
</feature>
<dbReference type="SUPFAM" id="SSF54001">
    <property type="entry name" value="Cysteine proteinases"/>
    <property type="match status" value="1"/>
</dbReference>
<proteinExistence type="inferred from homology"/>
<dbReference type="EMBL" id="CAADRA010007559">
    <property type="protein sequence ID" value="VFU02021.1"/>
    <property type="molecule type" value="Genomic_DNA"/>
</dbReference>
<dbReference type="GO" id="GO:0005576">
    <property type="term" value="C:extracellular region"/>
    <property type="evidence" value="ECO:0007669"/>
    <property type="project" value="InterPro"/>
</dbReference>
<comment type="similarity">
    <text evidence="1">Belongs to the peptidase C1 family.</text>
</comment>
<feature type="compositionally biased region" description="Polar residues" evidence="4">
    <location>
        <begin position="352"/>
        <end position="373"/>
    </location>
</feature>
<dbReference type="EMBL" id="VJMH01007533">
    <property type="protein sequence ID" value="KAF0682445.1"/>
    <property type="molecule type" value="Genomic_DNA"/>
</dbReference>
<dbReference type="InterPro" id="IPR038765">
    <property type="entry name" value="Papain-like_cys_pep_sf"/>
</dbReference>
<dbReference type="Gene3D" id="3.90.70.10">
    <property type="entry name" value="Cysteine proteinases"/>
    <property type="match status" value="1"/>
</dbReference>
<protein>
    <submittedName>
        <fullName evidence="8">Aste57867_25397 protein</fullName>
    </submittedName>
</protein>
<gene>
    <name evidence="8" type="primary">Aste57867_25397</name>
    <name evidence="7" type="ORF">As57867_025318</name>
    <name evidence="8" type="ORF">ASTE57867_25397</name>
</gene>
<dbReference type="GO" id="GO:0005975">
    <property type="term" value="P:carbohydrate metabolic process"/>
    <property type="evidence" value="ECO:0007669"/>
    <property type="project" value="InterPro"/>
</dbReference>
<reference evidence="8 9" key="1">
    <citation type="submission" date="2019-03" db="EMBL/GenBank/DDBJ databases">
        <authorList>
            <person name="Gaulin E."/>
            <person name="Dumas B."/>
        </authorList>
    </citation>
    <scope>NUCLEOTIDE SEQUENCE [LARGE SCALE GENOMIC DNA]</scope>
    <source>
        <strain evidence="8">CBS 568.67</strain>
    </source>
</reference>
<keyword evidence="9" id="KW-1185">Reference proteome</keyword>
<dbReference type="AlphaFoldDB" id="A0A485LSY6"/>
<evidence type="ECO:0000256" key="1">
    <source>
        <dbReference type="ARBA" id="ARBA00008455"/>
    </source>
</evidence>
<dbReference type="InterPro" id="IPR000254">
    <property type="entry name" value="CBD"/>
</dbReference>
<feature type="compositionally biased region" description="Pro residues" evidence="4">
    <location>
        <begin position="387"/>
        <end position="400"/>
    </location>
</feature>
<dbReference type="GO" id="GO:0008234">
    <property type="term" value="F:cysteine-type peptidase activity"/>
    <property type="evidence" value="ECO:0007669"/>
    <property type="project" value="InterPro"/>
</dbReference>
<dbReference type="PROSITE" id="PS51164">
    <property type="entry name" value="CBM1_2"/>
    <property type="match status" value="1"/>
</dbReference>
<dbReference type="InterPro" id="IPR013128">
    <property type="entry name" value="Peptidase_C1A"/>
</dbReference>
<evidence type="ECO:0000259" key="6">
    <source>
        <dbReference type="PROSITE" id="PS51164"/>
    </source>
</evidence>
<dbReference type="Proteomes" id="UP000332933">
    <property type="component" value="Unassembled WGS sequence"/>
</dbReference>
<reference evidence="7" key="2">
    <citation type="submission" date="2019-06" db="EMBL/GenBank/DDBJ databases">
        <title>Genomics analysis of Aphanomyces spp. identifies a new class of oomycete effector associated with host adaptation.</title>
        <authorList>
            <person name="Gaulin E."/>
        </authorList>
    </citation>
    <scope>NUCLEOTIDE SEQUENCE</scope>
    <source>
        <strain evidence="7">CBS 578.67</strain>
    </source>
</reference>
<evidence type="ECO:0000313" key="8">
    <source>
        <dbReference type="EMBL" id="VFU02021.1"/>
    </source>
</evidence>
<dbReference type="PANTHER" id="PTHR12411">
    <property type="entry name" value="CYSTEINE PROTEASE FAMILY C1-RELATED"/>
    <property type="match status" value="1"/>
</dbReference>
<keyword evidence="2 5" id="KW-0732">Signal</keyword>
<evidence type="ECO:0000313" key="7">
    <source>
        <dbReference type="EMBL" id="KAF0682445.1"/>
    </source>
</evidence>
<dbReference type="SUPFAM" id="SSF57180">
    <property type="entry name" value="Cellulose-binding domain"/>
    <property type="match status" value="1"/>
</dbReference>